<name>A0A387BR24_9LACT</name>
<dbReference type="NCBIfam" id="TIGR03713">
    <property type="entry name" value="acc_sec_asp1"/>
    <property type="match status" value="1"/>
</dbReference>
<dbReference type="EMBL" id="CP032627">
    <property type="protein sequence ID" value="AYG00921.1"/>
    <property type="molecule type" value="Genomic_DNA"/>
</dbReference>
<dbReference type="OrthoDB" id="9767875at2"/>
<dbReference type="Pfam" id="PF16993">
    <property type="entry name" value="Asp1"/>
    <property type="match status" value="1"/>
</dbReference>
<proteinExistence type="predicted"/>
<organism evidence="1 2">
    <name type="scientific">Lactococcus allomyrinae</name>
    <dbReference type="NCBI Taxonomy" id="2419773"/>
    <lineage>
        <taxon>Bacteria</taxon>
        <taxon>Bacillati</taxon>
        <taxon>Bacillota</taxon>
        <taxon>Bacilli</taxon>
        <taxon>Lactobacillales</taxon>
        <taxon>Streptococcaceae</taxon>
        <taxon>Lactococcus</taxon>
    </lineage>
</organism>
<keyword evidence="2" id="KW-1185">Reference proteome</keyword>
<dbReference type="AlphaFoldDB" id="A0A387BR24"/>
<evidence type="ECO:0000313" key="2">
    <source>
        <dbReference type="Proteomes" id="UP000269374"/>
    </source>
</evidence>
<protein>
    <submittedName>
        <fullName evidence="1">Accessory Sec system protein Asp1</fullName>
    </submittedName>
</protein>
<accession>A0A387BR24</accession>
<gene>
    <name evidence="1" type="primary">asp1</name>
    <name evidence="1" type="ORF">D7I46_07335</name>
</gene>
<dbReference type="Proteomes" id="UP000269374">
    <property type="component" value="Chromosome"/>
</dbReference>
<evidence type="ECO:0000313" key="1">
    <source>
        <dbReference type="EMBL" id="AYG00921.1"/>
    </source>
</evidence>
<dbReference type="InterPro" id="IPR022372">
    <property type="entry name" value="Accessory_SS_Asp1"/>
</dbReference>
<dbReference type="GO" id="GO:0015031">
    <property type="term" value="P:protein transport"/>
    <property type="evidence" value="ECO:0007669"/>
    <property type="project" value="InterPro"/>
</dbReference>
<sequence>MEDSLDKSLIYLIPDWNENTELEEDRVFTLSKFFSKEGYQNKVLLTNPIPFLRYKLNGSGYTYNNIVRVFDILQNIKTDMGHPLSLEDLALPPDIDKIYTPSATLLIRKEKVVGKVFYNDYGFMSRIRYLQADGSFIDEVYDDRGFVSEKHYLNKKHEVYKIKYFNESGENSLSQIGKDIIIEKKRNNFLKDKYTSLDEAMREVLHYFTEEGINKQSDHDISIVTTTEKKIIQQTQGLAYKGKMIRIITDTLEEDREEAELIVDTQTRLSKNEVQNYIPIFLPQLNLGVSDSTAQMQIYCKISSIHSQEDKIVAMMIQKVIKDEQLSLIFEIDDFKSTERAKFTQKLILESYFEVSIDSTEYLKVEKYITAKREKQLFTQDVEAVRELQNSSDWSRYVGAVNANLRIDYIYQPDSAVVEDTLSTARIYLDLEDKYNMLRHSKAISAGIPIISRHTSDFITDGKNGFTLKNSNAEKELKDFIDYFIDNLRNWNKALVHNVNIIEQHESDNIIRKWQEIITKKHEEKN</sequence>
<reference evidence="1 2" key="1">
    <citation type="submission" date="2018-09" db="EMBL/GenBank/DDBJ databases">
        <title>Genome sequencing of strain 1JSPR-7.</title>
        <authorList>
            <person name="Heo J."/>
            <person name="Kim S.-J."/>
            <person name="Kwon S.-W."/>
        </authorList>
    </citation>
    <scope>NUCLEOTIDE SEQUENCE [LARGE SCALE GENOMIC DNA]</scope>
    <source>
        <strain evidence="1 2">1JSPR-7</strain>
    </source>
</reference>
<dbReference type="KEGG" id="lact:D7I46_07335"/>